<protein>
    <recommendedName>
        <fullName evidence="2">C-type lectin domain-containing protein</fullName>
    </recommendedName>
</protein>
<evidence type="ECO:0000256" key="1">
    <source>
        <dbReference type="SAM" id="MobiDB-lite"/>
    </source>
</evidence>
<organism evidence="3 4">
    <name type="scientific">Saguinus oedipus</name>
    <name type="common">Cotton-top tamarin</name>
    <name type="synonym">Oedipomidas oedipus</name>
    <dbReference type="NCBI Taxonomy" id="9490"/>
    <lineage>
        <taxon>Eukaryota</taxon>
        <taxon>Metazoa</taxon>
        <taxon>Chordata</taxon>
        <taxon>Craniata</taxon>
        <taxon>Vertebrata</taxon>
        <taxon>Euteleostomi</taxon>
        <taxon>Mammalia</taxon>
        <taxon>Eutheria</taxon>
        <taxon>Euarchontoglires</taxon>
        <taxon>Primates</taxon>
        <taxon>Haplorrhini</taxon>
        <taxon>Platyrrhini</taxon>
        <taxon>Cebidae</taxon>
        <taxon>Callitrichinae</taxon>
        <taxon>Saguinus</taxon>
    </lineage>
</organism>
<dbReference type="PANTHER" id="PTHR47606">
    <property type="entry name" value="KILLER CELL LECTIN-LIKE RECEPTOR SUBFAMILY G MEMBER 2"/>
    <property type="match status" value="1"/>
</dbReference>
<dbReference type="InterPro" id="IPR016186">
    <property type="entry name" value="C-type_lectin-like/link_sf"/>
</dbReference>
<proteinExistence type="predicted"/>
<reference evidence="3 4" key="1">
    <citation type="submission" date="2023-05" db="EMBL/GenBank/DDBJ databases">
        <title>B98-5 Cell Line De Novo Hybrid Assembly: An Optical Mapping Approach.</title>
        <authorList>
            <person name="Kananen K."/>
            <person name="Auerbach J.A."/>
            <person name="Kautto E."/>
            <person name="Blachly J.S."/>
        </authorList>
    </citation>
    <scope>NUCLEOTIDE SEQUENCE [LARGE SCALE GENOMIC DNA]</scope>
    <source>
        <strain evidence="3">B95-8</strain>
        <tissue evidence="3">Cell line</tissue>
    </source>
</reference>
<dbReference type="SUPFAM" id="SSF56436">
    <property type="entry name" value="C-type lectin-like"/>
    <property type="match status" value="1"/>
</dbReference>
<accession>A0ABQ9UI29</accession>
<evidence type="ECO:0000313" key="3">
    <source>
        <dbReference type="EMBL" id="KAK2096718.1"/>
    </source>
</evidence>
<keyword evidence="4" id="KW-1185">Reference proteome</keyword>
<dbReference type="InterPro" id="IPR001304">
    <property type="entry name" value="C-type_lectin-like"/>
</dbReference>
<dbReference type="Gene3D" id="3.10.100.10">
    <property type="entry name" value="Mannose-Binding Protein A, subunit A"/>
    <property type="match status" value="1"/>
</dbReference>
<feature type="compositionally biased region" description="Basic and acidic residues" evidence="1">
    <location>
        <begin position="124"/>
        <end position="137"/>
    </location>
</feature>
<evidence type="ECO:0000313" key="4">
    <source>
        <dbReference type="Proteomes" id="UP001266305"/>
    </source>
</evidence>
<comment type="caution">
    <text evidence="3">The sequence shown here is derived from an EMBL/GenBank/DDBJ whole genome shotgun (WGS) entry which is preliminary data.</text>
</comment>
<dbReference type="Proteomes" id="UP001266305">
    <property type="component" value="Unassembled WGS sequence"/>
</dbReference>
<dbReference type="Pfam" id="PF00059">
    <property type="entry name" value="Lectin_C"/>
    <property type="match status" value="1"/>
</dbReference>
<feature type="region of interest" description="Disordered" evidence="1">
    <location>
        <begin position="82"/>
        <end position="145"/>
    </location>
</feature>
<dbReference type="EMBL" id="JASSZA010000012">
    <property type="protein sequence ID" value="KAK2096718.1"/>
    <property type="molecule type" value="Genomic_DNA"/>
</dbReference>
<dbReference type="InterPro" id="IPR043318">
    <property type="entry name" value="KLRG2"/>
</dbReference>
<sequence length="306" mass="33705">MKGWCPVLREYMTGACDLKTKVNKAACAFQKNIQEKPPAVPGGATGALLRTPGDACERLGRKCETLESSYVLDKDQKLLVQGGEHGTHTHRLRPQTRGRRQGQGAQRKSQLQGKERNGVAGARQGREGPEGKGERATRPGAVTEGQDPLEVAGSIKAHLNHPFEQEEEWWCCSTSRQMTLQRDQADDTGCHWLEQIPLDWLAGILWEPWGTYTAQVSPTRVQGSDQLTFLLQDLLSRYPVSKHSWVGARRGPQGWHWIDGAPLPSQLLPKDGENNSDINCGALEEGTLVAANCSTPRPWVCAKGTQ</sequence>
<gene>
    <name evidence="3" type="ORF">P7K49_025752</name>
</gene>
<feature type="compositionally biased region" description="Basic residues" evidence="1">
    <location>
        <begin position="88"/>
        <end position="100"/>
    </location>
</feature>
<dbReference type="InterPro" id="IPR016187">
    <property type="entry name" value="CTDL_fold"/>
</dbReference>
<feature type="domain" description="C-type lectin" evidence="2">
    <location>
        <begin position="221"/>
        <end position="302"/>
    </location>
</feature>
<dbReference type="PROSITE" id="PS50041">
    <property type="entry name" value="C_TYPE_LECTIN_2"/>
    <property type="match status" value="1"/>
</dbReference>
<name>A0ABQ9UI29_SAGOE</name>
<dbReference type="PANTHER" id="PTHR47606:SF1">
    <property type="entry name" value="KILLER CELL LECTIN-LIKE RECEPTOR SUBFAMILY G MEMBER 2"/>
    <property type="match status" value="1"/>
</dbReference>
<evidence type="ECO:0000259" key="2">
    <source>
        <dbReference type="PROSITE" id="PS50041"/>
    </source>
</evidence>